<dbReference type="Proteomes" id="UP001189429">
    <property type="component" value="Unassembled WGS sequence"/>
</dbReference>
<proteinExistence type="predicted"/>
<accession>A0ABN9V5Z0</accession>
<name>A0ABN9V5Z0_9DINO</name>
<reference evidence="1" key="1">
    <citation type="submission" date="2023-10" db="EMBL/GenBank/DDBJ databases">
        <authorList>
            <person name="Chen Y."/>
            <person name="Shah S."/>
            <person name="Dougan E. K."/>
            <person name="Thang M."/>
            <person name="Chan C."/>
        </authorList>
    </citation>
    <scope>NUCLEOTIDE SEQUENCE [LARGE SCALE GENOMIC DNA]</scope>
</reference>
<organism evidence="1 2">
    <name type="scientific">Prorocentrum cordatum</name>
    <dbReference type="NCBI Taxonomy" id="2364126"/>
    <lineage>
        <taxon>Eukaryota</taxon>
        <taxon>Sar</taxon>
        <taxon>Alveolata</taxon>
        <taxon>Dinophyceae</taxon>
        <taxon>Prorocentrales</taxon>
        <taxon>Prorocentraceae</taxon>
        <taxon>Prorocentrum</taxon>
    </lineage>
</organism>
<sequence length="100" mass="10905">MPLSPDDLQAIGTLVHSMDHKLDGSVAEPKNLDDEFESSLAGFQLTNTRMREEFDWFAWNISGDPAAALLPGDDQMIAWPAPLPLFPPRSSSRPPSSTPG</sequence>
<comment type="caution">
    <text evidence="1">The sequence shown here is derived from an EMBL/GenBank/DDBJ whole genome shotgun (WGS) entry which is preliminary data.</text>
</comment>
<dbReference type="EMBL" id="CAUYUJ010016729">
    <property type="protein sequence ID" value="CAK0868286.1"/>
    <property type="molecule type" value="Genomic_DNA"/>
</dbReference>
<evidence type="ECO:0000313" key="2">
    <source>
        <dbReference type="Proteomes" id="UP001189429"/>
    </source>
</evidence>
<protein>
    <submittedName>
        <fullName evidence="1">Uncharacterized protein</fullName>
    </submittedName>
</protein>
<evidence type="ECO:0000313" key="1">
    <source>
        <dbReference type="EMBL" id="CAK0868286.1"/>
    </source>
</evidence>
<keyword evidence="2" id="KW-1185">Reference proteome</keyword>
<gene>
    <name evidence="1" type="ORF">PCOR1329_LOCUS54990</name>
</gene>